<dbReference type="GO" id="GO:0071111">
    <property type="term" value="F:cyclic-guanylate-specific phosphodiesterase activity"/>
    <property type="evidence" value="ECO:0007669"/>
    <property type="project" value="InterPro"/>
</dbReference>
<dbReference type="SUPFAM" id="SSF55073">
    <property type="entry name" value="Nucleotide cyclase"/>
    <property type="match status" value="1"/>
</dbReference>
<evidence type="ECO:0000313" key="6">
    <source>
        <dbReference type="Proteomes" id="UP000220246"/>
    </source>
</evidence>
<dbReference type="InterPro" id="IPR029787">
    <property type="entry name" value="Nucleotide_cyclase"/>
</dbReference>
<keyword evidence="6" id="KW-1185">Reference proteome</keyword>
<dbReference type="Proteomes" id="UP000220246">
    <property type="component" value="Unassembled WGS sequence"/>
</dbReference>
<evidence type="ECO:0000259" key="4">
    <source>
        <dbReference type="PROSITE" id="PS50887"/>
    </source>
</evidence>
<dbReference type="Pfam" id="PF16448">
    <property type="entry name" value="LapD_MoxY_N"/>
    <property type="match status" value="1"/>
</dbReference>
<dbReference type="OrthoDB" id="5894408at2"/>
<dbReference type="RefSeq" id="WP_083520669.1">
    <property type="nucleotide sequence ID" value="NZ_PDEA01000001.1"/>
</dbReference>
<dbReference type="InterPro" id="IPR001633">
    <property type="entry name" value="EAL_dom"/>
</dbReference>
<dbReference type="PANTHER" id="PTHR33121">
    <property type="entry name" value="CYCLIC DI-GMP PHOSPHODIESTERASE PDEF"/>
    <property type="match status" value="1"/>
</dbReference>
<dbReference type="GeneID" id="80803103"/>
<evidence type="ECO:0000313" key="5">
    <source>
        <dbReference type="EMBL" id="PEH90738.1"/>
    </source>
</evidence>
<dbReference type="Gene3D" id="3.20.20.450">
    <property type="entry name" value="EAL domain"/>
    <property type="match status" value="1"/>
</dbReference>
<feature type="coiled-coil region" evidence="1">
    <location>
        <begin position="224"/>
        <end position="251"/>
    </location>
</feature>
<dbReference type="PROSITE" id="PS50883">
    <property type="entry name" value="EAL"/>
    <property type="match status" value="1"/>
</dbReference>
<dbReference type="SUPFAM" id="SSF141868">
    <property type="entry name" value="EAL domain-like"/>
    <property type="match status" value="1"/>
</dbReference>
<dbReference type="Gene3D" id="3.30.110.200">
    <property type="match status" value="1"/>
</dbReference>
<dbReference type="STRING" id="1219032.GCA_001515545_04150"/>
<dbReference type="InterPro" id="IPR032244">
    <property type="entry name" value="LapD_MoxY_N"/>
</dbReference>
<organism evidence="5 6">
    <name type="scientific">Comamonas terrigena</name>
    <dbReference type="NCBI Taxonomy" id="32013"/>
    <lineage>
        <taxon>Bacteria</taxon>
        <taxon>Pseudomonadati</taxon>
        <taxon>Pseudomonadota</taxon>
        <taxon>Betaproteobacteria</taxon>
        <taxon>Burkholderiales</taxon>
        <taxon>Comamonadaceae</taxon>
        <taxon>Comamonas</taxon>
    </lineage>
</organism>
<name>A0A2A7UZP5_COMTR</name>
<dbReference type="InterPro" id="IPR050706">
    <property type="entry name" value="Cyclic-di-GMP_PDE-like"/>
</dbReference>
<keyword evidence="2" id="KW-0812">Transmembrane</keyword>
<dbReference type="Pfam" id="PF00563">
    <property type="entry name" value="EAL"/>
    <property type="match status" value="1"/>
</dbReference>
<dbReference type="AlphaFoldDB" id="A0A2A7UZP5"/>
<dbReference type="InterPro" id="IPR042461">
    <property type="entry name" value="LapD_MoxY_peri_C"/>
</dbReference>
<dbReference type="SMART" id="SM00267">
    <property type="entry name" value="GGDEF"/>
    <property type="match status" value="1"/>
</dbReference>
<feature type="domain" description="EAL" evidence="3">
    <location>
        <begin position="424"/>
        <end position="654"/>
    </location>
</feature>
<feature type="domain" description="GGDEF" evidence="4">
    <location>
        <begin position="280"/>
        <end position="415"/>
    </location>
</feature>
<dbReference type="EMBL" id="PDEA01000001">
    <property type="protein sequence ID" value="PEH90738.1"/>
    <property type="molecule type" value="Genomic_DNA"/>
</dbReference>
<dbReference type="SMART" id="SM00052">
    <property type="entry name" value="EAL"/>
    <property type="match status" value="1"/>
</dbReference>
<evidence type="ECO:0000259" key="3">
    <source>
        <dbReference type="PROSITE" id="PS50883"/>
    </source>
</evidence>
<reference evidence="6" key="1">
    <citation type="submission" date="2017-09" db="EMBL/GenBank/DDBJ databases">
        <title>FDA dAtabase for Regulatory Grade micrObial Sequences (FDA-ARGOS): Supporting development and validation of Infectious Disease Dx tests.</title>
        <authorList>
            <person name="Minogue T."/>
            <person name="Wolcott M."/>
            <person name="Wasieloski L."/>
            <person name="Aguilar W."/>
            <person name="Moore D."/>
            <person name="Tallon L."/>
            <person name="Sadzewicz L."/>
            <person name="Ott S."/>
            <person name="Zhao X."/>
            <person name="Nagaraj S."/>
            <person name="Vavikolanu K."/>
            <person name="Aluvathingal J."/>
            <person name="Nadendla S."/>
            <person name="Sichtig H."/>
        </authorList>
    </citation>
    <scope>NUCLEOTIDE SEQUENCE [LARGE SCALE GENOMIC DNA]</scope>
    <source>
        <strain evidence="6">FDAARGOS_394</strain>
    </source>
</reference>
<accession>A0A2A7UZP5</accession>
<dbReference type="InterPro" id="IPR035919">
    <property type="entry name" value="EAL_sf"/>
</dbReference>
<dbReference type="PROSITE" id="PS50887">
    <property type="entry name" value="GGDEF"/>
    <property type="match status" value="1"/>
</dbReference>
<dbReference type="Gene3D" id="3.30.70.270">
    <property type="match status" value="1"/>
</dbReference>
<dbReference type="InterPro" id="IPR000160">
    <property type="entry name" value="GGDEF_dom"/>
</dbReference>
<dbReference type="PANTHER" id="PTHR33121:SF79">
    <property type="entry name" value="CYCLIC DI-GMP PHOSPHODIESTERASE PDED-RELATED"/>
    <property type="match status" value="1"/>
</dbReference>
<evidence type="ECO:0000256" key="2">
    <source>
        <dbReference type="SAM" id="Phobius"/>
    </source>
</evidence>
<sequence length="654" mass="70644">MSLLKRLLLTVSVAILIILSGTLALSIHAARQYLDGQLQSQSENAVSALALSLSQPANQDEVTRELLMMALFDSGQFRAISLTGTEGQTLFERSHPDTPGNGVAPPWFARLLPLRVPVAQRAISDGWKQVGNLSVTVDNTFARDALWSSSIRMGLLVLVAGGLWALSVVGLLSWFSRVLREEISAQVMAIGATASGATAPGAVAPLRSKVAELTDVVHAISDTRERVRATAQEQTQRIESLEVELNRDQVTMLPNRKYFMNELRRVLQGDVGADGQALPVGGHVLLFRQRDLQALNTYMTRAPADAWLAAMAERVGLRLAAEGPAGTLLARLNGSDFIVLMPGMEGPAAMHVVQQIKHDLQALRQPIGPGQWCRWAYALTDYDSGVTVSELLSRLDQGLRRSESVGQEEVEYLTDAAPRNTVSERQWQQTLVQALAEERLSLQVAAQNYAAASAAVQRHEASLTLQEADGALLQGALFLPVAVRLGMSATFDVRAMQLGLQWLQQHAGAQLVVKVSLPSLSDDSFLPQLRALWEQAADVRQRLWVELDAHGLVAYAEEVEALASAAAALGVHVGLRRLEHEPMALARLHLLPLAYVKLGSDFAQQATTSPGSQHLLQAMVATAQALQVEVYLAGSVDAETAQALQAQGVHVPVA</sequence>
<dbReference type="Gene3D" id="6.20.270.20">
    <property type="entry name" value="LapD/MoxY periplasmic domain"/>
    <property type="match status" value="1"/>
</dbReference>
<feature type="transmembrane region" description="Helical" evidence="2">
    <location>
        <begin position="153"/>
        <end position="175"/>
    </location>
</feature>
<protein>
    <submittedName>
        <fullName evidence="5">Diguanylate cyclase</fullName>
    </submittedName>
</protein>
<keyword evidence="1" id="KW-0175">Coiled coil</keyword>
<comment type="caution">
    <text evidence="5">The sequence shown here is derived from an EMBL/GenBank/DDBJ whole genome shotgun (WGS) entry which is preliminary data.</text>
</comment>
<gene>
    <name evidence="5" type="ORF">CRM82_20920</name>
</gene>
<keyword evidence="2" id="KW-0472">Membrane</keyword>
<proteinExistence type="predicted"/>
<dbReference type="Pfam" id="PF00990">
    <property type="entry name" value="GGDEF"/>
    <property type="match status" value="1"/>
</dbReference>
<keyword evidence="2" id="KW-1133">Transmembrane helix</keyword>
<dbReference type="InterPro" id="IPR043128">
    <property type="entry name" value="Rev_trsase/Diguanyl_cyclase"/>
</dbReference>
<evidence type="ECO:0000256" key="1">
    <source>
        <dbReference type="SAM" id="Coils"/>
    </source>
</evidence>